<protein>
    <submittedName>
        <fullName evidence="6">DUF4377 domain-containing protein</fullName>
    </submittedName>
</protein>
<comment type="subcellular location">
    <subcellularLocation>
        <location evidence="1">Secreted</location>
    </subcellularLocation>
</comment>
<evidence type="ECO:0000313" key="5">
    <source>
        <dbReference type="Proteomes" id="UP000025227"/>
    </source>
</evidence>
<dbReference type="GO" id="GO:0005576">
    <property type="term" value="C:extracellular region"/>
    <property type="evidence" value="ECO:0007669"/>
    <property type="project" value="UniProtKB-SubCell"/>
</dbReference>
<keyword evidence="3" id="KW-0964">Secreted</keyword>
<dbReference type="GO" id="GO:0009986">
    <property type="term" value="C:cell surface"/>
    <property type="evidence" value="ECO:0007669"/>
    <property type="project" value="InterPro"/>
</dbReference>
<comment type="similarity">
    <text evidence="2">Belongs to the nematode transthyretin-like family.</text>
</comment>
<reference evidence="6" key="1">
    <citation type="submission" date="2020-12" db="UniProtKB">
        <authorList>
            <consortium name="WormBaseParasite"/>
        </authorList>
    </citation>
    <scope>IDENTIFICATION</scope>
    <source>
        <strain evidence="6">MHco3</strain>
    </source>
</reference>
<evidence type="ECO:0000256" key="4">
    <source>
        <dbReference type="ARBA" id="ARBA00022729"/>
    </source>
</evidence>
<dbReference type="Pfam" id="PF01060">
    <property type="entry name" value="TTR-52"/>
    <property type="match status" value="1"/>
</dbReference>
<evidence type="ECO:0000256" key="3">
    <source>
        <dbReference type="ARBA" id="ARBA00022525"/>
    </source>
</evidence>
<dbReference type="OrthoDB" id="5882281at2759"/>
<dbReference type="InterPro" id="IPR001534">
    <property type="entry name" value="Transthyretin-like"/>
</dbReference>
<dbReference type="Gene3D" id="2.60.40.3330">
    <property type="match status" value="1"/>
</dbReference>
<dbReference type="OMA" id="VIRDKCM"/>
<proteinExistence type="inferred from homology"/>
<dbReference type="InterPro" id="IPR038479">
    <property type="entry name" value="Transthyretin-like_sf"/>
</dbReference>
<organism evidence="5 6">
    <name type="scientific">Haemonchus contortus</name>
    <name type="common">Barber pole worm</name>
    <dbReference type="NCBI Taxonomy" id="6289"/>
    <lineage>
        <taxon>Eukaryota</taxon>
        <taxon>Metazoa</taxon>
        <taxon>Ecdysozoa</taxon>
        <taxon>Nematoda</taxon>
        <taxon>Chromadorea</taxon>
        <taxon>Rhabditida</taxon>
        <taxon>Rhabditina</taxon>
        <taxon>Rhabditomorpha</taxon>
        <taxon>Strongyloidea</taxon>
        <taxon>Trichostrongylidae</taxon>
        <taxon>Haemonchus</taxon>
    </lineage>
</organism>
<dbReference type="WBParaSite" id="HCON_00072980-00001">
    <property type="protein sequence ID" value="HCON_00072980-00001"/>
    <property type="gene ID" value="HCON_00072980"/>
</dbReference>
<name>A0A7I4Y9I2_HAECO</name>
<sequence length="123" mass="13876">LIACSITHGWSAPELTVTGSLYCKGKPIVHTRVALLDGEYGYNMDDQATGREGKFSLRVKTKNGELDRNNWYFHAEPDCGRKAYQIQVKVIRDKCMGRDSARIDVESIQPQPGEVIVEEYNLN</sequence>
<evidence type="ECO:0000256" key="2">
    <source>
        <dbReference type="ARBA" id="ARBA00010112"/>
    </source>
</evidence>
<keyword evidence="4" id="KW-0732">Signal</keyword>
<evidence type="ECO:0000313" key="6">
    <source>
        <dbReference type="WBParaSite" id="HCON_00072980-00001"/>
    </source>
</evidence>
<dbReference type="AlphaFoldDB" id="A0A7I4Y9I2"/>
<dbReference type="Proteomes" id="UP000025227">
    <property type="component" value="Unplaced"/>
</dbReference>
<evidence type="ECO:0000256" key="1">
    <source>
        <dbReference type="ARBA" id="ARBA00004613"/>
    </source>
</evidence>
<keyword evidence="5" id="KW-1185">Reference proteome</keyword>
<accession>A0A7I4Y9I2</accession>